<accession>A0ABC8EBP1</accession>
<organism evidence="2 3">
    <name type="scientific">Clostridium tetani</name>
    <dbReference type="NCBI Taxonomy" id="1513"/>
    <lineage>
        <taxon>Bacteria</taxon>
        <taxon>Bacillati</taxon>
        <taxon>Bacillota</taxon>
        <taxon>Clostridia</taxon>
        <taxon>Eubacteriales</taxon>
        <taxon>Clostridiaceae</taxon>
        <taxon>Clostridium</taxon>
    </lineage>
</organism>
<keyword evidence="1" id="KW-0732">Signal</keyword>
<evidence type="ECO:0000313" key="2">
    <source>
        <dbReference type="EMBL" id="BDR81000.1"/>
    </source>
</evidence>
<evidence type="ECO:0000256" key="1">
    <source>
        <dbReference type="SAM" id="SignalP"/>
    </source>
</evidence>
<sequence>MSKKTKILSALACGLLLSSSLSFTSVQAATIKTNSTSNKIINRAVINDEIYSTYCKLEEEACRDMYQYLHKNEETPTVTGLRDVLVKNNHVSRTVANNIAYSLFSLGTECSRGLFPESFELGISVIQSNKHEGEYTVIGYDKRDPNAKYCVYAVLTSEDVKCIREYVSPKGSIDKQELAEYMISNGVVSDYDSAYNIADAVYCCDFEYFDIDANLLVLSNIELNDCFIARLPR</sequence>
<feature type="chain" id="PRO_5044799535" evidence="1">
    <location>
        <begin position="29"/>
        <end position="233"/>
    </location>
</feature>
<dbReference type="EMBL" id="AP026818">
    <property type="protein sequence ID" value="BDR81000.1"/>
    <property type="molecule type" value="Genomic_DNA"/>
</dbReference>
<proteinExistence type="predicted"/>
<gene>
    <name evidence="2" type="ORF">K234311028_12460</name>
</gene>
<evidence type="ECO:0000313" key="3">
    <source>
        <dbReference type="Proteomes" id="UP001321763"/>
    </source>
</evidence>
<dbReference type="AlphaFoldDB" id="A0ABC8EBP1"/>
<dbReference type="RefSeq" id="WP_317724958.1">
    <property type="nucleotide sequence ID" value="NZ_AP026818.1"/>
</dbReference>
<reference evidence="2 3" key="1">
    <citation type="submission" date="2022-09" db="EMBL/GenBank/DDBJ databases">
        <title>complete genome sequences of Clostridium tetani str. KHSU-234311-028 isolated from soil.</title>
        <authorList>
            <person name="Sekizuka T."/>
            <person name="Shitada C."/>
            <person name="Takahashi M."/>
            <person name="Kuroda M."/>
        </authorList>
    </citation>
    <scope>NUCLEOTIDE SEQUENCE [LARGE SCALE GENOMIC DNA]</scope>
    <source>
        <strain evidence="2 3">KHSU-234311-028</strain>
    </source>
</reference>
<feature type="signal peptide" evidence="1">
    <location>
        <begin position="1"/>
        <end position="28"/>
    </location>
</feature>
<protein>
    <submittedName>
        <fullName evidence="2">Uncharacterized protein</fullName>
    </submittedName>
</protein>
<name>A0ABC8EBP1_CLOTA</name>
<dbReference type="Proteomes" id="UP001321763">
    <property type="component" value="Chromosome"/>
</dbReference>